<dbReference type="InterPro" id="IPR032466">
    <property type="entry name" value="Metal_Hydrolase"/>
</dbReference>
<evidence type="ECO:0000256" key="4">
    <source>
        <dbReference type="ARBA" id="ARBA00022833"/>
    </source>
</evidence>
<comment type="caution">
    <text evidence="8">The sequence shown here is derived from an EMBL/GenBank/DDBJ whole genome shotgun (WGS) entry which is preliminary data.</text>
</comment>
<organism evidence="8 9">
    <name type="scientific">Micractinium conductrix</name>
    <dbReference type="NCBI Taxonomy" id="554055"/>
    <lineage>
        <taxon>Eukaryota</taxon>
        <taxon>Viridiplantae</taxon>
        <taxon>Chlorophyta</taxon>
        <taxon>core chlorophytes</taxon>
        <taxon>Trebouxiophyceae</taxon>
        <taxon>Chlorellales</taxon>
        <taxon>Chlorellaceae</taxon>
        <taxon>Chlorella clade</taxon>
        <taxon>Micractinium</taxon>
    </lineage>
</organism>
<dbReference type="HAMAP" id="MF_01962">
    <property type="entry name" value="Adenine_deaminase"/>
    <property type="match status" value="1"/>
</dbReference>
<evidence type="ECO:0000313" key="8">
    <source>
        <dbReference type="EMBL" id="PSC76844.1"/>
    </source>
</evidence>
<keyword evidence="3" id="KW-0378">Hydrolase</keyword>
<dbReference type="GO" id="GO:0000034">
    <property type="term" value="F:adenine deaminase activity"/>
    <property type="evidence" value="ECO:0007669"/>
    <property type="project" value="InterPro"/>
</dbReference>
<keyword evidence="5" id="KW-0546">Nucleotide metabolism</keyword>
<feature type="compositionally biased region" description="Low complexity" evidence="6">
    <location>
        <begin position="26"/>
        <end position="45"/>
    </location>
</feature>
<dbReference type="InterPro" id="IPR001365">
    <property type="entry name" value="A_deaminase_dom"/>
</dbReference>
<dbReference type="GO" id="GO:0043103">
    <property type="term" value="P:hypoxanthine salvage"/>
    <property type="evidence" value="ECO:0007669"/>
    <property type="project" value="TreeGrafter"/>
</dbReference>
<reference evidence="8 9" key="1">
    <citation type="journal article" date="2018" name="Plant J.">
        <title>Genome sequences of Chlorella sorokiniana UTEX 1602 and Micractinium conductrix SAG 241.80: implications to maltose excretion by a green alga.</title>
        <authorList>
            <person name="Arriola M.B."/>
            <person name="Velmurugan N."/>
            <person name="Zhang Y."/>
            <person name="Plunkett M.H."/>
            <person name="Hondzo H."/>
            <person name="Barney B.M."/>
        </authorList>
    </citation>
    <scope>NUCLEOTIDE SEQUENCE [LARGE SCALE GENOMIC DNA]</scope>
    <source>
        <strain evidence="8 9">SAG 241.80</strain>
    </source>
</reference>
<keyword evidence="2" id="KW-0479">Metal-binding</keyword>
<dbReference type="InterPro" id="IPR028892">
    <property type="entry name" value="ADE"/>
</dbReference>
<feature type="domain" description="Adenosine deaminase" evidence="7">
    <location>
        <begin position="106"/>
        <end position="300"/>
    </location>
</feature>
<keyword evidence="9" id="KW-1185">Reference proteome</keyword>
<name>A0A2P6VRX0_9CHLO</name>
<dbReference type="PANTHER" id="PTHR43114">
    <property type="entry name" value="ADENINE DEAMINASE"/>
    <property type="match status" value="1"/>
</dbReference>
<feature type="domain" description="Adenosine deaminase" evidence="7">
    <location>
        <begin position="301"/>
        <end position="406"/>
    </location>
</feature>
<feature type="compositionally biased region" description="Gly residues" evidence="6">
    <location>
        <begin position="71"/>
        <end position="81"/>
    </location>
</feature>
<dbReference type="GO" id="GO:0006146">
    <property type="term" value="P:adenine catabolic process"/>
    <property type="evidence" value="ECO:0007669"/>
    <property type="project" value="InterPro"/>
</dbReference>
<protein>
    <submittedName>
        <fullName evidence="8">Adenosine deaminase</fullName>
    </submittedName>
</protein>
<evidence type="ECO:0000259" key="7">
    <source>
        <dbReference type="Pfam" id="PF00962"/>
    </source>
</evidence>
<dbReference type="AlphaFoldDB" id="A0A2P6VRX0"/>
<evidence type="ECO:0000256" key="3">
    <source>
        <dbReference type="ARBA" id="ARBA00022801"/>
    </source>
</evidence>
<dbReference type="EMBL" id="LHPF02000001">
    <property type="protein sequence ID" value="PSC76844.1"/>
    <property type="molecule type" value="Genomic_DNA"/>
</dbReference>
<accession>A0A2P6VRX0</accession>
<evidence type="ECO:0000256" key="5">
    <source>
        <dbReference type="ARBA" id="ARBA00023080"/>
    </source>
</evidence>
<sequence length="447" mass="46973">MIAMLRSSGMDVGGGEEGGEEGADAGGAPAVGEGEQPQQEQQQQHGLTSLTPLPRHMQVLIETPGAQPTAGGAGGADGGGTPAPTAALEEPRLEDARLATFIERLPKAELHVHIEGTLEPDLMMALSARNGVALPYADVAAAAAAREHFNNLQEFLDCYHAGMAVLLKRQDYYELTDAYLARAAAEGVRHAEIFFVPQGHTARGVTWADFFPGLAEAVEGAEARHGLTAALIMCFMRDLGPEAAMQTLEEALPYRSQILGVGLESAERGFPPGPFQAVFERAATLGWKRVAHAGEEGGPENDAQLVSHLEATQVPLTVCPLSNLCLQVYSGCLEERLRELAVGTRLALTVNSDDPAYLGGYVCANYAYLARVAGLGPRHLARLAASSFQASFLDPAAKQGHVEAVHQALDAWLHEERVPTGASCRAEGGRAAGAALPAPAAPACALE</sequence>
<dbReference type="PANTHER" id="PTHR43114:SF6">
    <property type="entry name" value="ADENINE DEAMINASE"/>
    <property type="match status" value="1"/>
</dbReference>
<dbReference type="OrthoDB" id="272271at2759"/>
<evidence type="ECO:0000313" key="9">
    <source>
        <dbReference type="Proteomes" id="UP000239649"/>
    </source>
</evidence>
<dbReference type="Proteomes" id="UP000239649">
    <property type="component" value="Unassembled WGS sequence"/>
</dbReference>
<keyword evidence="4" id="KW-0862">Zinc</keyword>
<dbReference type="Pfam" id="PF00962">
    <property type="entry name" value="A_deaminase"/>
    <property type="match status" value="2"/>
</dbReference>
<dbReference type="GO" id="GO:0009117">
    <property type="term" value="P:nucleotide metabolic process"/>
    <property type="evidence" value="ECO:0007669"/>
    <property type="project" value="UniProtKB-KW"/>
</dbReference>
<dbReference type="GO" id="GO:0046872">
    <property type="term" value="F:metal ion binding"/>
    <property type="evidence" value="ECO:0007669"/>
    <property type="project" value="UniProtKB-KW"/>
</dbReference>
<gene>
    <name evidence="8" type="primary">g736</name>
    <name evidence="8" type="ORF">C2E20_0736</name>
</gene>
<dbReference type="Gene3D" id="3.20.20.140">
    <property type="entry name" value="Metal-dependent hydrolases"/>
    <property type="match status" value="1"/>
</dbReference>
<dbReference type="SUPFAM" id="SSF51556">
    <property type="entry name" value="Metallo-dependent hydrolases"/>
    <property type="match status" value="1"/>
</dbReference>
<feature type="region of interest" description="Disordered" evidence="6">
    <location>
        <begin position="65"/>
        <end position="86"/>
    </location>
</feature>
<proteinExistence type="inferred from homology"/>
<dbReference type="InterPro" id="IPR006330">
    <property type="entry name" value="Ado/ade_deaminase"/>
</dbReference>
<comment type="cofactor">
    <cofactor evidence="1">
        <name>Zn(2+)</name>
        <dbReference type="ChEBI" id="CHEBI:29105"/>
    </cofactor>
</comment>
<dbReference type="STRING" id="554055.A0A2P6VRX0"/>
<dbReference type="GO" id="GO:0005829">
    <property type="term" value="C:cytosol"/>
    <property type="evidence" value="ECO:0007669"/>
    <property type="project" value="TreeGrafter"/>
</dbReference>
<feature type="region of interest" description="Disordered" evidence="6">
    <location>
        <begin position="1"/>
        <end position="45"/>
    </location>
</feature>
<evidence type="ECO:0000256" key="1">
    <source>
        <dbReference type="ARBA" id="ARBA00001947"/>
    </source>
</evidence>
<evidence type="ECO:0000256" key="2">
    <source>
        <dbReference type="ARBA" id="ARBA00022723"/>
    </source>
</evidence>
<evidence type="ECO:0000256" key="6">
    <source>
        <dbReference type="SAM" id="MobiDB-lite"/>
    </source>
</evidence>